<keyword evidence="6" id="KW-0548">Nucleotidyltransferase</keyword>
<dbReference type="InterPro" id="IPR001789">
    <property type="entry name" value="Sig_transdc_resp-reg_receiver"/>
</dbReference>
<comment type="catalytic activity">
    <reaction evidence="2">
        <text>2 GTP = 3',3'-c-di-GMP + 2 diphosphate</text>
        <dbReference type="Rhea" id="RHEA:24898"/>
        <dbReference type="ChEBI" id="CHEBI:33019"/>
        <dbReference type="ChEBI" id="CHEBI:37565"/>
        <dbReference type="ChEBI" id="CHEBI:58805"/>
        <dbReference type="EC" id="2.7.7.65"/>
    </reaction>
</comment>
<dbReference type="NCBIfam" id="TIGR00254">
    <property type="entry name" value="GGDEF"/>
    <property type="match status" value="1"/>
</dbReference>
<dbReference type="PROSITE" id="PS50110">
    <property type="entry name" value="RESPONSE_REGULATORY"/>
    <property type="match status" value="1"/>
</dbReference>
<proteinExistence type="predicted"/>
<dbReference type="SMART" id="SM00267">
    <property type="entry name" value="GGDEF"/>
    <property type="match status" value="1"/>
</dbReference>
<dbReference type="RefSeq" id="WP_406694814.1">
    <property type="nucleotide sequence ID" value="NZ_CP155447.1"/>
</dbReference>
<comment type="caution">
    <text evidence="3">Lacks conserved residue(s) required for the propagation of feature annotation.</text>
</comment>
<evidence type="ECO:0000313" key="6">
    <source>
        <dbReference type="EMBL" id="XBH02071.1"/>
    </source>
</evidence>
<organism evidence="6">
    <name type="scientific">Singulisphaera sp. Ch08</name>
    <dbReference type="NCBI Taxonomy" id="3120278"/>
    <lineage>
        <taxon>Bacteria</taxon>
        <taxon>Pseudomonadati</taxon>
        <taxon>Planctomycetota</taxon>
        <taxon>Planctomycetia</taxon>
        <taxon>Isosphaerales</taxon>
        <taxon>Isosphaeraceae</taxon>
        <taxon>Singulisphaera</taxon>
    </lineage>
</organism>
<dbReference type="GO" id="GO:0005886">
    <property type="term" value="C:plasma membrane"/>
    <property type="evidence" value="ECO:0007669"/>
    <property type="project" value="TreeGrafter"/>
</dbReference>
<dbReference type="InterPro" id="IPR029787">
    <property type="entry name" value="Nucleotide_cyclase"/>
</dbReference>
<dbReference type="SUPFAM" id="SSF52172">
    <property type="entry name" value="CheY-like"/>
    <property type="match status" value="1"/>
</dbReference>
<gene>
    <name evidence="6" type="ORF">V5E97_27595</name>
</gene>
<protein>
    <recommendedName>
        <fullName evidence="1">diguanylate cyclase</fullName>
        <ecNumber evidence="1">2.7.7.65</ecNumber>
    </recommendedName>
</protein>
<dbReference type="SUPFAM" id="SSF55073">
    <property type="entry name" value="Nucleotide cyclase"/>
    <property type="match status" value="1"/>
</dbReference>
<dbReference type="EC" id="2.7.7.65" evidence="1"/>
<dbReference type="GO" id="GO:0052621">
    <property type="term" value="F:diguanylate cyclase activity"/>
    <property type="evidence" value="ECO:0007669"/>
    <property type="project" value="UniProtKB-EC"/>
</dbReference>
<dbReference type="Gene3D" id="3.40.50.2300">
    <property type="match status" value="1"/>
</dbReference>
<dbReference type="InterPro" id="IPR050469">
    <property type="entry name" value="Diguanylate_Cyclase"/>
</dbReference>
<name>A0AAU7CBI5_9BACT</name>
<accession>A0AAU7CBI5</accession>
<dbReference type="Pfam" id="PF00072">
    <property type="entry name" value="Response_reg"/>
    <property type="match status" value="1"/>
</dbReference>
<dbReference type="EMBL" id="CP155447">
    <property type="protein sequence ID" value="XBH02071.1"/>
    <property type="molecule type" value="Genomic_DNA"/>
</dbReference>
<sequence>MLPNGSIVEPTRKVLLIENVQADRYLLRNWLQAEKMEVYEAVDIITGLAACPKFQPNLILLELRLPTWSGYEVIRRLKNDPKTLSIPVIFIADSALTSEKAKGIDMGAVDFISKPFDPVELVARVGSALRTKALLDLLEQRAHLDGLTELGNRFALRDRFPHEWETCRRGENPMSVFIADLDHFKRINDQFGHAAGDEVLRQAARTLRRSVRESDFVARYGGEEFVVVAPNCDLDGAVQLAERFRGEIADLRVRFRSQPIQVTCSVGVALVSGDAEADALDVLDQADQALFHCKDAGRNAVWVWNPAQGGAIPANRPAFGALARPVAAGDV</sequence>
<dbReference type="PANTHER" id="PTHR45138">
    <property type="entry name" value="REGULATORY COMPONENTS OF SENSORY TRANSDUCTION SYSTEM"/>
    <property type="match status" value="1"/>
</dbReference>
<keyword evidence="6" id="KW-0808">Transferase</keyword>
<feature type="domain" description="GGDEF" evidence="5">
    <location>
        <begin position="172"/>
        <end position="306"/>
    </location>
</feature>
<dbReference type="CDD" id="cd01949">
    <property type="entry name" value="GGDEF"/>
    <property type="match status" value="1"/>
</dbReference>
<dbReference type="GO" id="GO:0000160">
    <property type="term" value="P:phosphorelay signal transduction system"/>
    <property type="evidence" value="ECO:0007669"/>
    <property type="project" value="InterPro"/>
</dbReference>
<dbReference type="InterPro" id="IPR043128">
    <property type="entry name" value="Rev_trsase/Diguanyl_cyclase"/>
</dbReference>
<feature type="domain" description="Response regulatory" evidence="4">
    <location>
        <begin position="13"/>
        <end position="129"/>
    </location>
</feature>
<evidence type="ECO:0000256" key="1">
    <source>
        <dbReference type="ARBA" id="ARBA00012528"/>
    </source>
</evidence>
<dbReference type="AlphaFoldDB" id="A0AAU7CBI5"/>
<dbReference type="FunFam" id="3.30.70.270:FF:000001">
    <property type="entry name" value="Diguanylate cyclase domain protein"/>
    <property type="match status" value="1"/>
</dbReference>
<evidence type="ECO:0000259" key="5">
    <source>
        <dbReference type="PROSITE" id="PS50887"/>
    </source>
</evidence>
<evidence type="ECO:0000259" key="4">
    <source>
        <dbReference type="PROSITE" id="PS50110"/>
    </source>
</evidence>
<evidence type="ECO:0000256" key="3">
    <source>
        <dbReference type="PROSITE-ProRule" id="PRU00169"/>
    </source>
</evidence>
<dbReference type="Pfam" id="PF00990">
    <property type="entry name" value="GGDEF"/>
    <property type="match status" value="1"/>
</dbReference>
<dbReference type="PANTHER" id="PTHR45138:SF9">
    <property type="entry name" value="DIGUANYLATE CYCLASE DGCM-RELATED"/>
    <property type="match status" value="1"/>
</dbReference>
<dbReference type="SMART" id="SM00448">
    <property type="entry name" value="REC"/>
    <property type="match status" value="1"/>
</dbReference>
<dbReference type="GO" id="GO:1902201">
    <property type="term" value="P:negative regulation of bacterial-type flagellum-dependent cell motility"/>
    <property type="evidence" value="ECO:0007669"/>
    <property type="project" value="TreeGrafter"/>
</dbReference>
<reference evidence="6" key="1">
    <citation type="submission" date="2024-05" db="EMBL/GenBank/DDBJ databases">
        <title>Planctomycetes of the genus Singulisphaera possess chitinolytic capabilities.</title>
        <authorList>
            <person name="Ivanova A."/>
        </authorList>
    </citation>
    <scope>NUCLEOTIDE SEQUENCE</scope>
    <source>
        <strain evidence="6">Ch08T</strain>
    </source>
</reference>
<dbReference type="InterPro" id="IPR011006">
    <property type="entry name" value="CheY-like_superfamily"/>
</dbReference>
<dbReference type="PROSITE" id="PS50887">
    <property type="entry name" value="GGDEF"/>
    <property type="match status" value="1"/>
</dbReference>
<dbReference type="GO" id="GO:0043709">
    <property type="term" value="P:cell adhesion involved in single-species biofilm formation"/>
    <property type="evidence" value="ECO:0007669"/>
    <property type="project" value="TreeGrafter"/>
</dbReference>
<dbReference type="InterPro" id="IPR000160">
    <property type="entry name" value="GGDEF_dom"/>
</dbReference>
<dbReference type="Gene3D" id="3.30.70.270">
    <property type="match status" value="1"/>
</dbReference>
<evidence type="ECO:0000256" key="2">
    <source>
        <dbReference type="ARBA" id="ARBA00034247"/>
    </source>
</evidence>